<feature type="region of interest" description="Disordered" evidence="13">
    <location>
        <begin position="770"/>
        <end position="799"/>
    </location>
</feature>
<feature type="compositionally biased region" description="Basic residues" evidence="13">
    <location>
        <begin position="641"/>
        <end position="657"/>
    </location>
</feature>
<dbReference type="SMART" id="SM00490">
    <property type="entry name" value="HELICc"/>
    <property type="match status" value="1"/>
</dbReference>
<feature type="compositionally biased region" description="Basic residues" evidence="13">
    <location>
        <begin position="673"/>
        <end position="683"/>
    </location>
</feature>
<dbReference type="EC" id="5.6.2.4" evidence="11"/>
<evidence type="ECO:0000313" key="16">
    <source>
        <dbReference type="EMBL" id="KAG9326464.1"/>
    </source>
</evidence>
<feature type="compositionally biased region" description="Low complexity" evidence="13">
    <location>
        <begin position="456"/>
        <end position="488"/>
    </location>
</feature>
<keyword evidence="5" id="KW-0347">Helicase</keyword>
<dbReference type="PROSITE" id="PS51192">
    <property type="entry name" value="HELICASE_ATP_BIND_1"/>
    <property type="match status" value="1"/>
</dbReference>
<dbReference type="Pfam" id="PF00271">
    <property type="entry name" value="Helicase_C"/>
    <property type="match status" value="1"/>
</dbReference>
<feature type="compositionally biased region" description="Acidic residues" evidence="13">
    <location>
        <begin position="697"/>
        <end position="707"/>
    </location>
</feature>
<evidence type="ECO:0000256" key="1">
    <source>
        <dbReference type="ARBA" id="ARBA00004123"/>
    </source>
</evidence>
<evidence type="ECO:0000256" key="9">
    <source>
        <dbReference type="ARBA" id="ARBA00023242"/>
    </source>
</evidence>
<evidence type="ECO:0000256" key="7">
    <source>
        <dbReference type="ARBA" id="ARBA00023125"/>
    </source>
</evidence>
<dbReference type="GO" id="GO:0016787">
    <property type="term" value="F:hydrolase activity"/>
    <property type="evidence" value="ECO:0007669"/>
    <property type="project" value="UniProtKB-KW"/>
</dbReference>
<dbReference type="GO" id="GO:0000724">
    <property type="term" value="P:double-strand break repair via homologous recombination"/>
    <property type="evidence" value="ECO:0007669"/>
    <property type="project" value="TreeGrafter"/>
</dbReference>
<organism evidence="16 17">
    <name type="scientific">Mortierella alpina</name>
    <name type="common">Oleaginous fungus</name>
    <name type="synonym">Mortierella renispora</name>
    <dbReference type="NCBI Taxonomy" id="64518"/>
    <lineage>
        <taxon>Eukaryota</taxon>
        <taxon>Fungi</taxon>
        <taxon>Fungi incertae sedis</taxon>
        <taxon>Mucoromycota</taxon>
        <taxon>Mortierellomycotina</taxon>
        <taxon>Mortierellomycetes</taxon>
        <taxon>Mortierellales</taxon>
        <taxon>Mortierellaceae</taxon>
        <taxon>Mortierella</taxon>
    </lineage>
</organism>
<feature type="region of interest" description="Disordered" evidence="13">
    <location>
        <begin position="251"/>
        <end position="349"/>
    </location>
</feature>
<reference evidence="16" key="1">
    <citation type="submission" date="2021-07" db="EMBL/GenBank/DDBJ databases">
        <title>Draft genome of Mortierella alpina, strain LL118, isolated from an aspen leaf litter sample.</title>
        <authorList>
            <person name="Yang S."/>
            <person name="Vinatzer B.A."/>
        </authorList>
    </citation>
    <scope>NUCLEOTIDE SEQUENCE</scope>
    <source>
        <strain evidence="16">LL118</strain>
    </source>
</reference>
<dbReference type="SMART" id="SM00487">
    <property type="entry name" value="DEXDc"/>
    <property type="match status" value="1"/>
</dbReference>
<sequence length="1912" mass="212623">MDHDDDPAPGYSHAASPSTGRGMRAQAHRQPAVEPNPFLDDNPFLVRSSPSTRTARSRSRQTTPPRRLQDDDDNNPFLSTHKFVQTHNQAAIPQTVEYGDVSLQDIDIQHHHSEPFPTTPKRRPNAGASSSLLLSPSSSRHTDQGLQSLDHAAQKVRSSKSRRSEATSGYQHASIEDLKLARKELKAWEASFKATHSRAATQDDIARDEVMIKKYRAYGKLKKALDAKASQEPSRTSLASTSVDRGVYVSQPESAKHKELLRTPTKQSRTSYLPELPRTPTRKQEFVSPHKIVNSAGLMSPSRKSKSGDDRHQFLSSLTPKSQRTRMLLMSPSRSGRRKSPHPSPSSLFTVSEHAEGAEGMFGEGVPSQESSRPVATHSDNPFLVEASSSQSRLQRTPTSNRTSSHFVRSPFMSPSRSRTSPFFGGMNNMRPKRVPRPVAPPQWEDDGDDSPSQTQDLSQPLELSPSQKLSQQQQAQAQAFSQSQESLRPMGLMSPTRPRRVSTQMSPATPSRQQRLTLSQRSPGCVTPEADFWVIPAGFHSHNRRRGVRQSLVMPSQEEAAQFEREFNLAPGPRQRTNEPAYDDDGVTTHQSLERVAARNADGERDGGEGEDGTPGEGDAWEDQGVIQEDDSPFGPSRRAAPKKKYTQKRTTRLHKIVVAPSEKAEAEKLKKTTTRSRKTTKATKATKAVKAAEIEATDDHDDYEEAADMDAPALAEQTCTSVEKLTTVSIDTTIQAPTDTPSTAKKPSAAEKPLGIGWANSNKPLIKSDRWIPGVGQGRAGAKKSTPRRFGGPSSDGNFVAYNLQRGAFRKGGARGKSRFGGSKSAAMTTGRTAFDADSWRAEYDKDFDDTTLLMSLEDGGLEVEDEDGDDMPWYGNVNDITDPCVVTISRKYLRAEVGEENDPEEYVKALELQNGPDANDSGHPTEFRVNLEYILKKVWGYPSFRDGQLESIKRILRYESSLLVLPTGSGKSLSYQLPAYIFSKLGIPSLTLVISPMISLMYDQVKHLPPGLSGACWTSVEQTTAQFKDFMEKLTSNTLKILFISPEKLQSQSFLSLVRSRRIPRIPFLCVDEVHCLSEWSHNFRPAYLLMNHVLKTDLKSPCVLGLTGTATEGTKDSICAMLDIDRTMGVLSGAVIRENLAMTVSLEVDREPALVNLLQSPKFAGMGSILIYVMKQAQADALAAFLRVRNFSAESYHAGKSTQDRQRIQQRFMNESGQKSGAAGKLGSGSSAVGSSGGIRILVATIAFGLGLNKSNIRSVIHYCMPKSLENYIQEIGRSGRDGEKAFCHMFLNQDDYLRLRSLAYADGMDWACLLRLIKKLFSRRDLKDSTVSSSTRSVKSGGKKRHGTTDTDDEDQDADDASHEDSKQRAGTKKRKQNDQRSISVKAKANSHGSKQQNIVLSTRSILVIPPPPVDSSRTMVVETGIPSQNQRLVVVREELIEEEFDIKKEVLATLLSYIELDESRPIKVLGSISAKCTVKFLYTAEALSELVEKTPLMETIMAQGVMTGYNSGGGGGSSYGKGRRGNKTGFAGTTLSMAYCCDSMSLCQQSGLSFTELVQELQLWKRKKWVMFEMTDPALCVEILKEAADCMVDIRQRQQREIRSDNDVDMSPSHSNHAPAELGVESERDQDDSKYEDNHDAFMIDLTDRLYRKLCAVERVGVAKVDQVYELFQSVATATWQQQEVFKPRIQEVDDEVEEDADSSEYDEDVDAEYIEMRARAKAKVRRSSSHGVGEVTEAEIILRQGIQEYFAKCSGEGIGGPHAEEDLFRGHAAGQEQDDHQDAANHPVRLADKSMQLYSYENAIVTNLQRKWRSAVEVDLKVFLSQQWQLQQQQQTSDSSAKLVDTPRSVSRIFHGIQSPCFSALEWSRTRYWGKYFHFDFAQLMLMADRITKEQRQQRRAQQQQ</sequence>
<feature type="region of interest" description="Disordered" evidence="13">
    <location>
        <begin position="567"/>
        <end position="707"/>
    </location>
</feature>
<evidence type="ECO:0000256" key="11">
    <source>
        <dbReference type="ARBA" id="ARBA00034808"/>
    </source>
</evidence>
<feature type="compositionally biased region" description="Polar residues" evidence="13">
    <location>
        <begin position="368"/>
        <end position="379"/>
    </location>
</feature>
<dbReference type="PROSITE" id="PS51194">
    <property type="entry name" value="HELICASE_CTER"/>
    <property type="match status" value="1"/>
</dbReference>
<evidence type="ECO:0000256" key="3">
    <source>
        <dbReference type="ARBA" id="ARBA00022741"/>
    </source>
</evidence>
<feature type="region of interest" description="Disordered" evidence="13">
    <location>
        <begin position="1607"/>
        <end position="1640"/>
    </location>
</feature>
<dbReference type="FunFam" id="3.40.50.300:FF:000772">
    <property type="entry name" value="ATP-dependent DNA helicase Q4"/>
    <property type="match status" value="1"/>
</dbReference>
<comment type="catalytic activity">
    <reaction evidence="10">
        <text>Couples ATP hydrolysis with the unwinding of duplex DNA by translocating in the 3'-5' direction.</text>
        <dbReference type="EC" id="5.6.2.4"/>
    </reaction>
</comment>
<evidence type="ECO:0000259" key="15">
    <source>
        <dbReference type="PROSITE" id="PS51194"/>
    </source>
</evidence>
<dbReference type="GO" id="GO:0006260">
    <property type="term" value="P:DNA replication"/>
    <property type="evidence" value="ECO:0007669"/>
    <property type="project" value="InterPro"/>
</dbReference>
<feature type="region of interest" description="Disordered" evidence="13">
    <location>
        <begin position="1"/>
        <end position="79"/>
    </location>
</feature>
<dbReference type="GO" id="GO:0009378">
    <property type="term" value="F:four-way junction helicase activity"/>
    <property type="evidence" value="ECO:0007669"/>
    <property type="project" value="TreeGrafter"/>
</dbReference>
<dbReference type="GO" id="GO:0005737">
    <property type="term" value="C:cytoplasm"/>
    <property type="evidence" value="ECO:0007669"/>
    <property type="project" value="TreeGrafter"/>
</dbReference>
<evidence type="ECO:0000313" key="17">
    <source>
        <dbReference type="Proteomes" id="UP000717515"/>
    </source>
</evidence>
<dbReference type="InterPro" id="IPR014001">
    <property type="entry name" value="Helicase_ATP-bd"/>
</dbReference>
<protein>
    <recommendedName>
        <fullName evidence="11">DNA 3'-5' helicase</fullName>
        <ecNumber evidence="11">5.6.2.4</ecNumber>
    </recommendedName>
</protein>
<keyword evidence="6" id="KW-0067">ATP-binding</keyword>
<dbReference type="GO" id="GO:0003677">
    <property type="term" value="F:DNA binding"/>
    <property type="evidence" value="ECO:0007669"/>
    <property type="project" value="UniProtKB-KW"/>
</dbReference>
<gene>
    <name evidence="16" type="ORF">KVV02_001643</name>
</gene>
<feature type="compositionally biased region" description="Low complexity" evidence="13">
    <location>
        <begin position="1336"/>
        <end position="1345"/>
    </location>
</feature>
<dbReference type="GO" id="GO:0005634">
    <property type="term" value="C:nucleus"/>
    <property type="evidence" value="ECO:0007669"/>
    <property type="project" value="UniProtKB-SubCell"/>
</dbReference>
<evidence type="ECO:0000256" key="8">
    <source>
        <dbReference type="ARBA" id="ARBA00023235"/>
    </source>
</evidence>
<evidence type="ECO:0000256" key="10">
    <source>
        <dbReference type="ARBA" id="ARBA00034617"/>
    </source>
</evidence>
<comment type="catalytic activity">
    <reaction evidence="12">
        <text>ATP + H2O = ADP + phosphate + H(+)</text>
        <dbReference type="Rhea" id="RHEA:13065"/>
        <dbReference type="ChEBI" id="CHEBI:15377"/>
        <dbReference type="ChEBI" id="CHEBI:15378"/>
        <dbReference type="ChEBI" id="CHEBI:30616"/>
        <dbReference type="ChEBI" id="CHEBI:43474"/>
        <dbReference type="ChEBI" id="CHEBI:456216"/>
    </reaction>
</comment>
<feature type="domain" description="Helicase ATP-binding" evidence="14">
    <location>
        <begin position="955"/>
        <end position="1132"/>
    </location>
</feature>
<proteinExistence type="inferred from homology"/>
<dbReference type="SUPFAM" id="SSF52540">
    <property type="entry name" value="P-loop containing nucleoside triphosphate hydrolases"/>
    <property type="match status" value="1"/>
</dbReference>
<dbReference type="Proteomes" id="UP000717515">
    <property type="component" value="Unassembled WGS sequence"/>
</dbReference>
<feature type="compositionally biased region" description="Low complexity" evidence="13">
    <location>
        <begin position="684"/>
        <end position="693"/>
    </location>
</feature>
<keyword evidence="9" id="KW-0539">Nucleus</keyword>
<evidence type="ECO:0000256" key="6">
    <source>
        <dbReference type="ARBA" id="ARBA00022840"/>
    </source>
</evidence>
<dbReference type="InterPro" id="IPR027417">
    <property type="entry name" value="P-loop_NTPase"/>
</dbReference>
<comment type="subcellular location">
    <subcellularLocation>
        <location evidence="1">Nucleus</location>
    </subcellularLocation>
</comment>
<accession>A0A9P8A9Q3</accession>
<dbReference type="Pfam" id="PF00270">
    <property type="entry name" value="DEAD"/>
    <property type="match status" value="1"/>
</dbReference>
<feature type="region of interest" description="Disordered" evidence="13">
    <location>
        <begin position="360"/>
        <end position="379"/>
    </location>
</feature>
<dbReference type="InterPro" id="IPR021110">
    <property type="entry name" value="DNA_rep_checkpnt_protein"/>
</dbReference>
<keyword evidence="3" id="KW-0547">Nucleotide-binding</keyword>
<comment type="caution">
    <text evidence="16">The sequence shown here is derived from an EMBL/GenBank/DDBJ whole genome shotgun (WGS) entry which is preliminary data.</text>
</comment>
<feature type="compositionally biased region" description="Basic and acidic residues" evidence="13">
    <location>
        <begin position="1631"/>
        <end position="1640"/>
    </location>
</feature>
<dbReference type="EMBL" id="JAIFTL010000019">
    <property type="protein sequence ID" value="KAG9326464.1"/>
    <property type="molecule type" value="Genomic_DNA"/>
</dbReference>
<dbReference type="GO" id="GO:0005694">
    <property type="term" value="C:chromosome"/>
    <property type="evidence" value="ECO:0007669"/>
    <property type="project" value="TreeGrafter"/>
</dbReference>
<keyword evidence="8" id="KW-0413">Isomerase</keyword>
<feature type="region of interest" description="Disordered" evidence="13">
    <location>
        <begin position="111"/>
        <end position="174"/>
    </location>
</feature>
<keyword evidence="7" id="KW-0238">DNA-binding</keyword>
<keyword evidence="4" id="KW-0378">Hydrolase</keyword>
<feature type="compositionally biased region" description="Polar residues" evidence="13">
    <location>
        <begin position="387"/>
        <end position="421"/>
    </location>
</feature>
<evidence type="ECO:0000259" key="14">
    <source>
        <dbReference type="PROSITE" id="PS51192"/>
    </source>
</evidence>
<dbReference type="Gene3D" id="1.10.10.1460">
    <property type="match status" value="1"/>
</dbReference>
<evidence type="ECO:0000256" key="4">
    <source>
        <dbReference type="ARBA" id="ARBA00022801"/>
    </source>
</evidence>
<evidence type="ECO:0000256" key="5">
    <source>
        <dbReference type="ARBA" id="ARBA00022806"/>
    </source>
</evidence>
<dbReference type="PANTHER" id="PTHR13710">
    <property type="entry name" value="DNA HELICASE RECQ FAMILY MEMBER"/>
    <property type="match status" value="1"/>
</dbReference>
<feature type="compositionally biased region" description="Acidic residues" evidence="13">
    <location>
        <begin position="610"/>
        <end position="633"/>
    </location>
</feature>
<feature type="compositionally biased region" description="Polar residues" evidence="13">
    <location>
        <begin position="735"/>
        <end position="747"/>
    </location>
</feature>
<feature type="region of interest" description="Disordered" evidence="13">
    <location>
        <begin position="386"/>
        <end position="523"/>
    </location>
</feature>
<feature type="region of interest" description="Disordered" evidence="13">
    <location>
        <begin position="1336"/>
        <end position="1401"/>
    </location>
</feature>
<comment type="similarity">
    <text evidence="2">Belongs to the helicase family. RecQ subfamily.</text>
</comment>
<dbReference type="Pfam" id="PF11719">
    <property type="entry name" value="Drc1-Sld2"/>
    <property type="match status" value="1"/>
</dbReference>
<feature type="domain" description="Helicase C-terminal" evidence="15">
    <location>
        <begin position="1153"/>
        <end position="1326"/>
    </location>
</feature>
<evidence type="ECO:0000256" key="12">
    <source>
        <dbReference type="ARBA" id="ARBA00049360"/>
    </source>
</evidence>
<dbReference type="GO" id="GO:0005524">
    <property type="term" value="F:ATP binding"/>
    <property type="evidence" value="ECO:0007669"/>
    <property type="project" value="UniProtKB-KW"/>
</dbReference>
<feature type="region of interest" description="Disordered" evidence="13">
    <location>
        <begin position="735"/>
        <end position="758"/>
    </location>
</feature>
<feature type="compositionally biased region" description="Low complexity" evidence="13">
    <location>
        <begin position="47"/>
        <end position="66"/>
    </location>
</feature>
<evidence type="ECO:0000256" key="13">
    <source>
        <dbReference type="SAM" id="MobiDB-lite"/>
    </source>
</evidence>
<evidence type="ECO:0000256" key="2">
    <source>
        <dbReference type="ARBA" id="ARBA00005446"/>
    </source>
</evidence>
<dbReference type="InterPro" id="IPR011545">
    <property type="entry name" value="DEAD/DEAH_box_helicase_dom"/>
</dbReference>
<feature type="compositionally biased region" description="Basic and acidic residues" evidence="13">
    <location>
        <begin position="593"/>
        <end position="609"/>
    </location>
</feature>
<dbReference type="GO" id="GO:0043138">
    <property type="term" value="F:3'-5' DNA helicase activity"/>
    <property type="evidence" value="ECO:0007669"/>
    <property type="project" value="UniProtKB-EC"/>
</dbReference>
<feature type="compositionally biased region" description="Acidic residues" evidence="13">
    <location>
        <begin position="1355"/>
        <end position="1364"/>
    </location>
</feature>
<feature type="compositionally biased region" description="Polar residues" evidence="13">
    <location>
        <begin position="502"/>
        <end position="523"/>
    </location>
</feature>
<dbReference type="InterPro" id="IPR001650">
    <property type="entry name" value="Helicase_C-like"/>
</dbReference>
<dbReference type="Gene3D" id="3.40.50.300">
    <property type="entry name" value="P-loop containing nucleotide triphosphate hydrolases"/>
    <property type="match status" value="2"/>
</dbReference>
<dbReference type="PANTHER" id="PTHR13710:SF108">
    <property type="entry name" value="ATP-DEPENDENT DNA HELICASE Q4"/>
    <property type="match status" value="1"/>
</dbReference>
<name>A0A9P8A9Q3_MORAP</name>
<feature type="compositionally biased region" description="Low complexity" evidence="13">
    <location>
        <begin position="129"/>
        <end position="139"/>
    </location>
</feature>